<protein>
    <recommendedName>
        <fullName evidence="1">Endonuclease/exonuclease/phosphatase domain-containing protein</fullName>
    </recommendedName>
</protein>
<keyword evidence="3" id="KW-1185">Reference proteome</keyword>
<dbReference type="GO" id="GO:0003824">
    <property type="term" value="F:catalytic activity"/>
    <property type="evidence" value="ECO:0007669"/>
    <property type="project" value="InterPro"/>
</dbReference>
<dbReference type="InterPro" id="IPR005135">
    <property type="entry name" value="Endo/exonuclease/phosphatase"/>
</dbReference>
<organism evidence="2 3">
    <name type="scientific">Gemmobacter aquaticus</name>
    <dbReference type="NCBI Taxonomy" id="490185"/>
    <lineage>
        <taxon>Bacteria</taxon>
        <taxon>Pseudomonadati</taxon>
        <taxon>Pseudomonadota</taxon>
        <taxon>Alphaproteobacteria</taxon>
        <taxon>Rhodobacterales</taxon>
        <taxon>Paracoccaceae</taxon>
        <taxon>Gemmobacter</taxon>
    </lineage>
</organism>
<dbReference type="InterPro" id="IPR036691">
    <property type="entry name" value="Endo/exonu/phosph_ase_sf"/>
</dbReference>
<name>A0A917YLU0_9RHOB</name>
<dbReference type="Proteomes" id="UP000598196">
    <property type="component" value="Unassembled WGS sequence"/>
</dbReference>
<sequence length="294" mass="31249">MIRQLDADILLITGIDLDTRLVGLNLLSERLAAAGLTYAHRFALPSNSGLPTGLDLDHNGRKGEARDAIGYGRFQGQGGIALLSRLPVEAQAATDYTAALWSDLPGALLPPDMTAEERAVQRLSSTSHWQVGVTLPGGRRLGLLAFAATPPVFDGPEDRNGRRNHDEAAFWLHLLDGAEPPPLPFVLMGKVNLDPADGDGRPEAIRALLSHPALQDPAPLGLHGRIEPAQKGDPALDTALYPEGPGGLRVDYVLPSAGLQVTAAGVMWPADGPLAETLAQASRHYPVWVDIELP</sequence>
<dbReference type="SUPFAM" id="SSF56219">
    <property type="entry name" value="DNase I-like"/>
    <property type="match status" value="1"/>
</dbReference>
<comment type="caution">
    <text evidence="2">The sequence shown here is derived from an EMBL/GenBank/DDBJ whole genome shotgun (WGS) entry which is preliminary data.</text>
</comment>
<dbReference type="AlphaFoldDB" id="A0A917YLU0"/>
<gene>
    <name evidence="2" type="ORF">GCM10010991_28460</name>
</gene>
<dbReference type="Pfam" id="PF03372">
    <property type="entry name" value="Exo_endo_phos"/>
    <property type="match status" value="1"/>
</dbReference>
<evidence type="ECO:0000313" key="3">
    <source>
        <dbReference type="Proteomes" id="UP000598196"/>
    </source>
</evidence>
<evidence type="ECO:0000259" key="1">
    <source>
        <dbReference type="Pfam" id="PF03372"/>
    </source>
</evidence>
<evidence type="ECO:0000313" key="2">
    <source>
        <dbReference type="EMBL" id="GGO35725.1"/>
    </source>
</evidence>
<accession>A0A917YLU0</accession>
<dbReference type="EMBL" id="BMLP01000006">
    <property type="protein sequence ID" value="GGO35725.1"/>
    <property type="molecule type" value="Genomic_DNA"/>
</dbReference>
<proteinExistence type="predicted"/>
<feature type="domain" description="Endonuclease/exonuclease/phosphatase" evidence="1">
    <location>
        <begin position="2"/>
        <end position="284"/>
    </location>
</feature>
<reference evidence="2 3" key="1">
    <citation type="journal article" date="2014" name="Int. J. Syst. Evol. Microbiol.">
        <title>Complete genome sequence of Corynebacterium casei LMG S-19264T (=DSM 44701T), isolated from a smear-ripened cheese.</title>
        <authorList>
            <consortium name="US DOE Joint Genome Institute (JGI-PGF)"/>
            <person name="Walter F."/>
            <person name="Albersmeier A."/>
            <person name="Kalinowski J."/>
            <person name="Ruckert C."/>
        </authorList>
    </citation>
    <scope>NUCLEOTIDE SEQUENCE [LARGE SCALE GENOMIC DNA]</scope>
    <source>
        <strain evidence="2 3">CGMCC 1.7029</strain>
    </source>
</reference>
<dbReference type="Gene3D" id="3.60.10.10">
    <property type="entry name" value="Endonuclease/exonuclease/phosphatase"/>
    <property type="match status" value="1"/>
</dbReference>